<dbReference type="InterPro" id="IPR041628">
    <property type="entry name" value="ChlI/MoxR_AAA_lid"/>
</dbReference>
<keyword evidence="1" id="KW-0547">Nucleotide-binding</keyword>
<feature type="domain" description="ChlI/MoxR AAA lid" evidence="5">
    <location>
        <begin position="230"/>
        <end position="296"/>
    </location>
</feature>
<protein>
    <submittedName>
        <fullName evidence="6">MoxR-like ATPase</fullName>
    </submittedName>
</protein>
<dbReference type="PANTHER" id="PTHR42759:SF5">
    <property type="entry name" value="METHANOL DEHYDROGENASE REGULATOR"/>
    <property type="match status" value="1"/>
</dbReference>
<dbReference type="Proteomes" id="UP000242310">
    <property type="component" value="Unassembled WGS sequence"/>
</dbReference>
<dbReference type="Gene3D" id="3.40.50.300">
    <property type="entry name" value="P-loop containing nucleotide triphosphate hydrolases"/>
    <property type="match status" value="1"/>
</dbReference>
<sequence length="316" mass="35391">MGHESLQQLQEEVSKVLIGKDKLVQKLLTAMITGGHVLLEDVPGTGKTKLARTVAAVMDCSFQRVQFTPDVLPSDVTGIEIYNQQQNGFETRPGPVMTQILLVDEINRATPKTQASLLEAMEEKQVTIGRETMALPSPFFVIATQNPVESGQGTFPLPEAQLDRFLMMLNVDYPTPEEEEEMINLYSENDRPEAQLNICLTPAQLRELKQEARRVHIAPEVKSYMLQVIRATRASKHTAVGVSPRGTLLFHQTLQTYAFLHGRNYVEPDDIRALAGDVLAHRLVLTMEAALQYRKEDVLELVFQEIEVPTETKGTI</sequence>
<dbReference type="InterPro" id="IPR011703">
    <property type="entry name" value="ATPase_AAA-3"/>
</dbReference>
<dbReference type="PIRSF" id="PIRSF002849">
    <property type="entry name" value="AAA_ATPase_chaperone_MoxR_prd"/>
    <property type="match status" value="1"/>
</dbReference>
<accession>A0A2P8HG87</accession>
<dbReference type="Pfam" id="PF07726">
    <property type="entry name" value="AAA_3"/>
    <property type="match status" value="1"/>
</dbReference>
<dbReference type="RefSeq" id="WP_245893937.1">
    <property type="nucleotide sequence ID" value="NZ_PYAV01000007.1"/>
</dbReference>
<evidence type="ECO:0000256" key="1">
    <source>
        <dbReference type="ARBA" id="ARBA00022741"/>
    </source>
</evidence>
<evidence type="ECO:0000313" key="7">
    <source>
        <dbReference type="Proteomes" id="UP000242310"/>
    </source>
</evidence>
<organism evidence="6 7">
    <name type="scientific">Salsuginibacillus halophilus</name>
    <dbReference type="NCBI Taxonomy" id="517424"/>
    <lineage>
        <taxon>Bacteria</taxon>
        <taxon>Bacillati</taxon>
        <taxon>Bacillota</taxon>
        <taxon>Bacilli</taxon>
        <taxon>Bacillales</taxon>
        <taxon>Bacillaceae</taxon>
        <taxon>Salsuginibacillus</taxon>
    </lineage>
</organism>
<reference evidence="6 7" key="1">
    <citation type="submission" date="2018-03" db="EMBL/GenBank/DDBJ databases">
        <title>Genomic Encyclopedia of Type Strains, Phase III (KMG-III): the genomes of soil and plant-associated and newly described type strains.</title>
        <authorList>
            <person name="Whitman W."/>
        </authorList>
    </citation>
    <scope>NUCLEOTIDE SEQUENCE [LARGE SCALE GENOMIC DNA]</scope>
    <source>
        <strain evidence="6 7">CGMCC 1.07653</strain>
    </source>
</reference>
<feature type="domain" description="ATPase AAA-3" evidence="4">
    <location>
        <begin position="36"/>
        <end position="167"/>
    </location>
</feature>
<gene>
    <name evidence="6" type="ORF">B0H94_107211</name>
</gene>
<dbReference type="CDD" id="cd00009">
    <property type="entry name" value="AAA"/>
    <property type="match status" value="1"/>
</dbReference>
<evidence type="ECO:0000259" key="4">
    <source>
        <dbReference type="Pfam" id="PF07726"/>
    </source>
</evidence>
<dbReference type="SUPFAM" id="SSF52540">
    <property type="entry name" value="P-loop containing nucleoside triphosphate hydrolases"/>
    <property type="match status" value="1"/>
</dbReference>
<dbReference type="EMBL" id="PYAV01000007">
    <property type="protein sequence ID" value="PSL45206.1"/>
    <property type="molecule type" value="Genomic_DNA"/>
</dbReference>
<evidence type="ECO:0000256" key="3">
    <source>
        <dbReference type="ARBA" id="ARBA00061607"/>
    </source>
</evidence>
<dbReference type="Gene3D" id="1.10.8.80">
    <property type="entry name" value="Magnesium chelatase subunit I, C-Terminal domain"/>
    <property type="match status" value="1"/>
</dbReference>
<dbReference type="Pfam" id="PF17863">
    <property type="entry name" value="AAA_lid_2"/>
    <property type="match status" value="1"/>
</dbReference>
<dbReference type="InterPro" id="IPR050764">
    <property type="entry name" value="CbbQ/NirQ/NorQ/GpvN"/>
</dbReference>
<dbReference type="GO" id="GO:0016887">
    <property type="term" value="F:ATP hydrolysis activity"/>
    <property type="evidence" value="ECO:0007669"/>
    <property type="project" value="InterPro"/>
</dbReference>
<evidence type="ECO:0000256" key="2">
    <source>
        <dbReference type="ARBA" id="ARBA00022840"/>
    </source>
</evidence>
<dbReference type="PANTHER" id="PTHR42759">
    <property type="entry name" value="MOXR FAMILY PROTEIN"/>
    <property type="match status" value="1"/>
</dbReference>
<proteinExistence type="inferred from homology"/>
<dbReference type="AlphaFoldDB" id="A0A2P8HG87"/>
<evidence type="ECO:0000259" key="5">
    <source>
        <dbReference type="Pfam" id="PF17863"/>
    </source>
</evidence>
<keyword evidence="2" id="KW-0067">ATP-binding</keyword>
<comment type="similarity">
    <text evidence="3">Belongs to the MoxR family.</text>
</comment>
<name>A0A2P8HG87_9BACI</name>
<evidence type="ECO:0000313" key="6">
    <source>
        <dbReference type="EMBL" id="PSL45206.1"/>
    </source>
</evidence>
<dbReference type="GO" id="GO:0005524">
    <property type="term" value="F:ATP binding"/>
    <property type="evidence" value="ECO:0007669"/>
    <property type="project" value="UniProtKB-KW"/>
</dbReference>
<dbReference type="FunFam" id="3.40.50.300:FF:000640">
    <property type="entry name" value="MoxR family ATPase"/>
    <property type="match status" value="1"/>
</dbReference>
<comment type="caution">
    <text evidence="6">The sequence shown here is derived from an EMBL/GenBank/DDBJ whole genome shotgun (WGS) entry which is preliminary data.</text>
</comment>
<keyword evidence="7" id="KW-1185">Reference proteome</keyword>
<dbReference type="InterPro" id="IPR027417">
    <property type="entry name" value="P-loop_NTPase"/>
</dbReference>